<proteinExistence type="predicted"/>
<evidence type="ECO:0000256" key="8">
    <source>
        <dbReference type="PROSITE-ProRule" id="PRU00339"/>
    </source>
</evidence>
<dbReference type="OrthoDB" id="9767435at2"/>
<keyword evidence="12" id="KW-1185">Reference proteome</keyword>
<dbReference type="SUPFAM" id="SSF55874">
    <property type="entry name" value="ATPase domain of HSP90 chaperone/DNA topoisomerase II/histidine kinase"/>
    <property type="match status" value="1"/>
</dbReference>
<dbReference type="Proteomes" id="UP000216840">
    <property type="component" value="Unassembled WGS sequence"/>
</dbReference>
<dbReference type="SMART" id="SM00028">
    <property type="entry name" value="TPR"/>
    <property type="match status" value="5"/>
</dbReference>
<evidence type="ECO:0000313" key="12">
    <source>
        <dbReference type="Proteomes" id="UP000216840"/>
    </source>
</evidence>
<dbReference type="SMART" id="SM00387">
    <property type="entry name" value="HATPase_c"/>
    <property type="match status" value="1"/>
</dbReference>
<evidence type="ECO:0000256" key="3">
    <source>
        <dbReference type="ARBA" id="ARBA00022553"/>
    </source>
</evidence>
<evidence type="ECO:0000256" key="9">
    <source>
        <dbReference type="SAM" id="Phobius"/>
    </source>
</evidence>
<evidence type="ECO:0000256" key="1">
    <source>
        <dbReference type="ARBA" id="ARBA00000085"/>
    </source>
</evidence>
<evidence type="ECO:0000256" key="6">
    <source>
        <dbReference type="ARBA" id="ARBA00022777"/>
    </source>
</evidence>
<evidence type="ECO:0000256" key="2">
    <source>
        <dbReference type="ARBA" id="ARBA00012438"/>
    </source>
</evidence>
<accession>A0A265UZD2</accession>
<comment type="caution">
    <text evidence="11">The sequence shown here is derived from an EMBL/GenBank/DDBJ whole genome shotgun (WGS) entry which is preliminary data.</text>
</comment>
<keyword evidence="9" id="KW-1133">Transmembrane helix</keyword>
<dbReference type="Pfam" id="PF07568">
    <property type="entry name" value="HisKA_2"/>
    <property type="match status" value="1"/>
</dbReference>
<dbReference type="GO" id="GO:0004673">
    <property type="term" value="F:protein histidine kinase activity"/>
    <property type="evidence" value="ECO:0007669"/>
    <property type="project" value="UniProtKB-EC"/>
</dbReference>
<dbReference type="PROSITE" id="PS50005">
    <property type="entry name" value="TPR"/>
    <property type="match status" value="1"/>
</dbReference>
<keyword evidence="6" id="KW-0418">Kinase</keyword>
<dbReference type="InterPro" id="IPR011495">
    <property type="entry name" value="Sig_transdc_His_kin_sub2_dim/P"/>
</dbReference>
<dbReference type="Pfam" id="PF13424">
    <property type="entry name" value="TPR_12"/>
    <property type="match status" value="1"/>
</dbReference>
<keyword evidence="4" id="KW-0808">Transferase</keyword>
<feature type="domain" description="Histidine kinase" evidence="10">
    <location>
        <begin position="455"/>
        <end position="646"/>
    </location>
</feature>
<keyword evidence="7" id="KW-0067">ATP-binding</keyword>
<dbReference type="InterPro" id="IPR036890">
    <property type="entry name" value="HATPase_C_sf"/>
</dbReference>
<keyword evidence="9" id="KW-0812">Transmembrane</keyword>
<dbReference type="SUPFAM" id="SSF48452">
    <property type="entry name" value="TPR-like"/>
    <property type="match status" value="1"/>
</dbReference>
<gene>
    <name evidence="11" type="ORF">CA834_00665</name>
</gene>
<evidence type="ECO:0000259" key="10">
    <source>
        <dbReference type="PROSITE" id="PS50109"/>
    </source>
</evidence>
<sequence>MKSISNVIFINSNGIYGLLICLLLTASLNAQDAIQDQNQSSKDTINKLLKNAWKLGRTNPEKSLQILGRIDSINSGLDPKFKEDVVWYYYGVFYKNSNQFELSEQNFNKYQELHEKYNHKGRVASVNMAKANMFSDLGNYEKSSEAAALALKMYEEIPDTSGIVIAGNKLGYLLSEIDRFDEALKYLNSSAELAELIAEKRDEANAYTNIAIVHEKQKNFNLALNYYRKAYKIGESLTDDYSKFNNRYNMATIHQKRKNLDSALYYGQKMIEISKVIDVPSISIVAKNLMSDLQADQGRINQALKVVRSITDEEIATLGLKNKIENYKVAVKVYKQSGNYKEAFESLELLKKYNDSLTGENARNKINELDIAYQTELDIIYETKKKEKQIALLDLENQNAQLQISRKNRTIIIVSIALVLITLLSVILYVIIRKYLKQQKVLAKALDEKSLLLKEIHHRVKNNLQLVSSLLTLQGQSITDDIALKAINEGKSRVRSMALIHQDLYQTDNITSVSAQTYFLKLCNELFDTYNIKKDQIKLITHIEPLYLDVDTLIPIGLIINELITNALKYAFKGIEKGTIEISLKEEKNVLKLNVNDNGVGYDLNQLNTKSFGNKLIRSLIQQLDGSLETKIDHGTKISMAFKDYKISRESKN</sequence>
<dbReference type="Pfam" id="PF02518">
    <property type="entry name" value="HATPase_c"/>
    <property type="match status" value="1"/>
</dbReference>
<keyword evidence="3" id="KW-0597">Phosphoprotein</keyword>
<dbReference type="InterPro" id="IPR003594">
    <property type="entry name" value="HATPase_dom"/>
</dbReference>
<protein>
    <recommendedName>
        <fullName evidence="2">histidine kinase</fullName>
        <ecNumber evidence="2">2.7.13.3</ecNumber>
    </recommendedName>
</protein>
<name>A0A265UZD2_9FLAO</name>
<dbReference type="EMBL" id="NGJN01000001">
    <property type="protein sequence ID" value="OZV70659.1"/>
    <property type="molecule type" value="Genomic_DNA"/>
</dbReference>
<dbReference type="RefSeq" id="WP_094966735.1">
    <property type="nucleotide sequence ID" value="NZ_NGJN01000001.1"/>
</dbReference>
<feature type="transmembrane region" description="Helical" evidence="9">
    <location>
        <begin position="411"/>
        <end position="432"/>
    </location>
</feature>
<dbReference type="PANTHER" id="PTHR41523:SF8">
    <property type="entry name" value="ETHYLENE RESPONSE SENSOR PROTEIN"/>
    <property type="match status" value="1"/>
</dbReference>
<keyword evidence="9" id="KW-0472">Membrane</keyword>
<dbReference type="Gene3D" id="3.30.565.10">
    <property type="entry name" value="Histidine kinase-like ATPase, C-terminal domain"/>
    <property type="match status" value="1"/>
</dbReference>
<dbReference type="PANTHER" id="PTHR41523">
    <property type="entry name" value="TWO-COMPONENT SYSTEM SENSOR PROTEIN"/>
    <property type="match status" value="1"/>
</dbReference>
<dbReference type="InterPro" id="IPR011990">
    <property type="entry name" value="TPR-like_helical_dom_sf"/>
</dbReference>
<reference evidence="11 12" key="1">
    <citation type="submission" date="2017-05" db="EMBL/GenBank/DDBJ databases">
        <title>The draft genome sequence of Idiomarina salinarum WNB302.</title>
        <authorList>
            <person name="Sun Y."/>
            <person name="Chen B."/>
            <person name="Du Z."/>
        </authorList>
    </citation>
    <scope>NUCLEOTIDE SEQUENCE [LARGE SCALE GENOMIC DNA]</scope>
    <source>
        <strain evidence="11 12">WNB302</strain>
    </source>
</reference>
<dbReference type="EC" id="2.7.13.3" evidence="2"/>
<dbReference type="InterPro" id="IPR005467">
    <property type="entry name" value="His_kinase_dom"/>
</dbReference>
<comment type="catalytic activity">
    <reaction evidence="1">
        <text>ATP + protein L-histidine = ADP + protein N-phospho-L-histidine.</text>
        <dbReference type="EC" id="2.7.13.3"/>
    </reaction>
</comment>
<evidence type="ECO:0000256" key="4">
    <source>
        <dbReference type="ARBA" id="ARBA00022679"/>
    </source>
</evidence>
<evidence type="ECO:0000256" key="5">
    <source>
        <dbReference type="ARBA" id="ARBA00022741"/>
    </source>
</evidence>
<dbReference type="InterPro" id="IPR019734">
    <property type="entry name" value="TPR_rpt"/>
</dbReference>
<dbReference type="GO" id="GO:0005524">
    <property type="term" value="F:ATP binding"/>
    <property type="evidence" value="ECO:0007669"/>
    <property type="project" value="UniProtKB-KW"/>
</dbReference>
<dbReference type="PROSITE" id="PS50109">
    <property type="entry name" value="HIS_KIN"/>
    <property type="match status" value="1"/>
</dbReference>
<keyword evidence="8" id="KW-0802">TPR repeat</keyword>
<dbReference type="Gene3D" id="3.30.450.20">
    <property type="entry name" value="PAS domain"/>
    <property type="match status" value="1"/>
</dbReference>
<feature type="repeat" description="TPR" evidence="8">
    <location>
        <begin position="204"/>
        <end position="237"/>
    </location>
</feature>
<dbReference type="Gene3D" id="1.25.40.10">
    <property type="entry name" value="Tetratricopeptide repeat domain"/>
    <property type="match status" value="2"/>
</dbReference>
<organism evidence="11 12">
    <name type="scientific">Winogradskyella aurantia</name>
    <dbReference type="NCBI Taxonomy" id="1915063"/>
    <lineage>
        <taxon>Bacteria</taxon>
        <taxon>Pseudomonadati</taxon>
        <taxon>Bacteroidota</taxon>
        <taxon>Flavobacteriia</taxon>
        <taxon>Flavobacteriales</taxon>
        <taxon>Flavobacteriaceae</taxon>
        <taxon>Winogradskyella</taxon>
    </lineage>
</organism>
<keyword evidence="5" id="KW-0547">Nucleotide-binding</keyword>
<evidence type="ECO:0000256" key="7">
    <source>
        <dbReference type="ARBA" id="ARBA00022840"/>
    </source>
</evidence>
<evidence type="ECO:0000313" key="11">
    <source>
        <dbReference type="EMBL" id="OZV70659.1"/>
    </source>
</evidence>
<dbReference type="AlphaFoldDB" id="A0A265UZD2"/>